<evidence type="ECO:0000313" key="10">
    <source>
        <dbReference type="Proteomes" id="UP000245845"/>
    </source>
</evidence>
<dbReference type="Proteomes" id="UP000245845">
    <property type="component" value="Unassembled WGS sequence"/>
</dbReference>
<gene>
    <name evidence="9" type="ORF">A8806_106160</name>
</gene>
<protein>
    <submittedName>
        <fullName evidence="9">Raffinose/stachyose/melibiose transport system permease protein</fullName>
    </submittedName>
</protein>
<keyword evidence="5 7" id="KW-1133">Transmembrane helix</keyword>
<dbReference type="CDD" id="cd06261">
    <property type="entry name" value="TM_PBP2"/>
    <property type="match status" value="1"/>
</dbReference>
<dbReference type="AlphaFoldDB" id="A0A2Y9BE33"/>
<comment type="subcellular location">
    <subcellularLocation>
        <location evidence="1 7">Cell membrane</location>
        <topology evidence="1 7">Multi-pass membrane protein</topology>
    </subcellularLocation>
</comment>
<evidence type="ECO:0000259" key="8">
    <source>
        <dbReference type="PROSITE" id="PS50928"/>
    </source>
</evidence>
<dbReference type="Gene3D" id="1.10.3720.10">
    <property type="entry name" value="MetI-like"/>
    <property type="match status" value="1"/>
</dbReference>
<evidence type="ECO:0000256" key="3">
    <source>
        <dbReference type="ARBA" id="ARBA00022475"/>
    </source>
</evidence>
<name>A0A2Y9BE33_9FIRM</name>
<dbReference type="PROSITE" id="PS50928">
    <property type="entry name" value="ABC_TM1"/>
    <property type="match status" value="1"/>
</dbReference>
<keyword evidence="3" id="KW-1003">Cell membrane</keyword>
<organism evidence="9 10">
    <name type="scientific">Faecalicatena orotica</name>
    <dbReference type="NCBI Taxonomy" id="1544"/>
    <lineage>
        <taxon>Bacteria</taxon>
        <taxon>Bacillati</taxon>
        <taxon>Bacillota</taxon>
        <taxon>Clostridia</taxon>
        <taxon>Lachnospirales</taxon>
        <taxon>Lachnospiraceae</taxon>
        <taxon>Faecalicatena</taxon>
    </lineage>
</organism>
<dbReference type="EMBL" id="QGDL01000006">
    <property type="protein sequence ID" value="PWJ29423.1"/>
    <property type="molecule type" value="Genomic_DNA"/>
</dbReference>
<evidence type="ECO:0000256" key="2">
    <source>
        <dbReference type="ARBA" id="ARBA00022448"/>
    </source>
</evidence>
<feature type="transmembrane region" description="Helical" evidence="7">
    <location>
        <begin position="12"/>
        <end position="33"/>
    </location>
</feature>
<evidence type="ECO:0000313" key="9">
    <source>
        <dbReference type="EMBL" id="PWJ29423.1"/>
    </source>
</evidence>
<evidence type="ECO:0000256" key="5">
    <source>
        <dbReference type="ARBA" id="ARBA00022989"/>
    </source>
</evidence>
<comment type="caution">
    <text evidence="9">The sequence shown here is derived from an EMBL/GenBank/DDBJ whole genome shotgun (WGS) entry which is preliminary data.</text>
</comment>
<accession>A0A2Y9BE33</accession>
<evidence type="ECO:0000256" key="6">
    <source>
        <dbReference type="ARBA" id="ARBA00023136"/>
    </source>
</evidence>
<dbReference type="GO" id="GO:0055085">
    <property type="term" value="P:transmembrane transport"/>
    <property type="evidence" value="ECO:0007669"/>
    <property type="project" value="InterPro"/>
</dbReference>
<sequence>MNKKITGRAKSCVTHVFLIIFAFIQVYPLFWLFEFSLKDNSEIFGGNIAGLPKHWRFGNYVTAFFKANVIKYFLNSVLVTGITIAVTLIVSAMSAYAISRMIWKGRETTLKIILMGMMVPIHAALLPLFIILSKTHLLNSYASLIIPYIAFGLPMAIYLFTSFMESLPKEMEEAAAIDGCGIYRMFMLIVFPLIRPAVATVSIFTFISSWNELMFAVTFINKAEFKTLTVGIMSMVGAYTTKWGEIGAGLMIATIPTVIMYLLLSEQVQKSLVAGAVKG</sequence>
<feature type="transmembrane region" description="Helical" evidence="7">
    <location>
        <begin position="110"/>
        <end position="132"/>
    </location>
</feature>
<evidence type="ECO:0000256" key="4">
    <source>
        <dbReference type="ARBA" id="ARBA00022692"/>
    </source>
</evidence>
<feature type="transmembrane region" description="Helical" evidence="7">
    <location>
        <begin position="185"/>
        <end position="207"/>
    </location>
</feature>
<dbReference type="InterPro" id="IPR035906">
    <property type="entry name" value="MetI-like_sf"/>
</dbReference>
<dbReference type="RefSeq" id="WP_109731271.1">
    <property type="nucleotide sequence ID" value="NZ_BAAACK010000026.1"/>
</dbReference>
<feature type="domain" description="ABC transmembrane type-1" evidence="8">
    <location>
        <begin position="73"/>
        <end position="264"/>
    </location>
</feature>
<dbReference type="Pfam" id="PF00528">
    <property type="entry name" value="BPD_transp_1"/>
    <property type="match status" value="1"/>
</dbReference>
<dbReference type="GO" id="GO:0005886">
    <property type="term" value="C:plasma membrane"/>
    <property type="evidence" value="ECO:0007669"/>
    <property type="project" value="UniProtKB-SubCell"/>
</dbReference>
<proteinExistence type="inferred from homology"/>
<evidence type="ECO:0000256" key="7">
    <source>
        <dbReference type="RuleBase" id="RU363032"/>
    </source>
</evidence>
<comment type="similarity">
    <text evidence="7">Belongs to the binding-protein-dependent transport system permease family.</text>
</comment>
<reference evidence="9 10" key="1">
    <citation type="submission" date="2018-05" db="EMBL/GenBank/DDBJ databases">
        <title>The Hungate 1000. A catalogue of reference genomes from the rumen microbiome.</title>
        <authorList>
            <person name="Kelly W."/>
        </authorList>
    </citation>
    <scope>NUCLEOTIDE SEQUENCE [LARGE SCALE GENOMIC DNA]</scope>
    <source>
        <strain evidence="9 10">NLAE-zl-C242</strain>
    </source>
</reference>
<evidence type="ECO:0000256" key="1">
    <source>
        <dbReference type="ARBA" id="ARBA00004651"/>
    </source>
</evidence>
<keyword evidence="6 7" id="KW-0472">Membrane</keyword>
<dbReference type="SUPFAM" id="SSF161098">
    <property type="entry name" value="MetI-like"/>
    <property type="match status" value="1"/>
</dbReference>
<dbReference type="PANTHER" id="PTHR43744">
    <property type="entry name" value="ABC TRANSPORTER PERMEASE PROTEIN MG189-RELATED-RELATED"/>
    <property type="match status" value="1"/>
</dbReference>
<feature type="transmembrane region" description="Helical" evidence="7">
    <location>
        <begin position="144"/>
        <end position="164"/>
    </location>
</feature>
<feature type="transmembrane region" description="Helical" evidence="7">
    <location>
        <begin position="243"/>
        <end position="264"/>
    </location>
</feature>
<keyword evidence="4 7" id="KW-0812">Transmembrane</keyword>
<dbReference type="InterPro" id="IPR000515">
    <property type="entry name" value="MetI-like"/>
</dbReference>
<keyword evidence="10" id="KW-1185">Reference proteome</keyword>
<feature type="transmembrane region" description="Helical" evidence="7">
    <location>
        <begin position="72"/>
        <end position="98"/>
    </location>
</feature>
<keyword evidence="2 7" id="KW-0813">Transport</keyword>
<dbReference type="OrthoDB" id="42677at2"/>
<dbReference type="PANTHER" id="PTHR43744:SF12">
    <property type="entry name" value="ABC TRANSPORTER PERMEASE PROTEIN MG189-RELATED"/>
    <property type="match status" value="1"/>
</dbReference>